<evidence type="ECO:0000313" key="1">
    <source>
        <dbReference type="EMBL" id="KAJ8253823.1"/>
    </source>
</evidence>
<evidence type="ECO:0000313" key="2">
    <source>
        <dbReference type="Proteomes" id="UP001152803"/>
    </source>
</evidence>
<keyword evidence="2" id="KW-1185">Reference proteome</keyword>
<organism evidence="1 2">
    <name type="scientific">Conger conger</name>
    <name type="common">Conger eel</name>
    <name type="synonym">Muraena conger</name>
    <dbReference type="NCBI Taxonomy" id="82655"/>
    <lineage>
        <taxon>Eukaryota</taxon>
        <taxon>Metazoa</taxon>
        <taxon>Chordata</taxon>
        <taxon>Craniata</taxon>
        <taxon>Vertebrata</taxon>
        <taxon>Euteleostomi</taxon>
        <taxon>Actinopterygii</taxon>
        <taxon>Neopterygii</taxon>
        <taxon>Teleostei</taxon>
        <taxon>Anguilliformes</taxon>
        <taxon>Congridae</taxon>
        <taxon>Conger</taxon>
    </lineage>
</organism>
<name>A0A9Q1HPS5_CONCO</name>
<protein>
    <submittedName>
        <fullName evidence="1">Uncharacterized protein</fullName>
    </submittedName>
</protein>
<comment type="caution">
    <text evidence="1">The sequence shown here is derived from an EMBL/GenBank/DDBJ whole genome shotgun (WGS) entry which is preliminary data.</text>
</comment>
<dbReference type="EMBL" id="JAFJMO010000016">
    <property type="protein sequence ID" value="KAJ8253823.1"/>
    <property type="molecule type" value="Genomic_DNA"/>
</dbReference>
<dbReference type="Proteomes" id="UP001152803">
    <property type="component" value="Unassembled WGS sequence"/>
</dbReference>
<accession>A0A9Q1HPS5</accession>
<dbReference type="AlphaFoldDB" id="A0A9Q1HPS5"/>
<gene>
    <name evidence="1" type="ORF">COCON_G00204350</name>
</gene>
<reference evidence="1" key="1">
    <citation type="journal article" date="2023" name="Science">
        <title>Genome structures resolve the early diversification of teleost fishes.</title>
        <authorList>
            <person name="Parey E."/>
            <person name="Louis A."/>
            <person name="Montfort J."/>
            <person name="Bouchez O."/>
            <person name="Roques C."/>
            <person name="Iampietro C."/>
            <person name="Lluch J."/>
            <person name="Castinel A."/>
            <person name="Donnadieu C."/>
            <person name="Desvignes T."/>
            <person name="Floi Bucao C."/>
            <person name="Jouanno E."/>
            <person name="Wen M."/>
            <person name="Mejri S."/>
            <person name="Dirks R."/>
            <person name="Jansen H."/>
            <person name="Henkel C."/>
            <person name="Chen W.J."/>
            <person name="Zahm M."/>
            <person name="Cabau C."/>
            <person name="Klopp C."/>
            <person name="Thompson A.W."/>
            <person name="Robinson-Rechavi M."/>
            <person name="Braasch I."/>
            <person name="Lecointre G."/>
            <person name="Bobe J."/>
            <person name="Postlethwait J.H."/>
            <person name="Berthelot C."/>
            <person name="Roest Crollius H."/>
            <person name="Guiguen Y."/>
        </authorList>
    </citation>
    <scope>NUCLEOTIDE SEQUENCE</scope>
    <source>
        <strain evidence="1">Concon-B</strain>
    </source>
</reference>
<proteinExistence type="predicted"/>
<sequence length="68" mass="7735">MNGFTTFYAGGVLFRRLRSQGFFPCPNAHVPRSFLDFPDSPVTGVNSCRLPRVREFRTFCQGHRTAPI</sequence>